<keyword evidence="2" id="KW-0472">Membrane</keyword>
<dbReference type="PANTHER" id="PTHR31145">
    <property type="entry name" value="INTEGRAL MEMBRANE PROTEIN (AFU_ORTHOLOGUE AFUA_7G01610)"/>
    <property type="match status" value="1"/>
</dbReference>
<gene>
    <name evidence="5" type="ORF">CCR75_006243</name>
</gene>
<dbReference type="InterPro" id="IPR010308">
    <property type="entry name" value="TRP_C"/>
</dbReference>
<feature type="region of interest" description="Disordered" evidence="1">
    <location>
        <begin position="194"/>
        <end position="216"/>
    </location>
</feature>
<dbReference type="GO" id="GO:0055085">
    <property type="term" value="P:transmembrane transport"/>
    <property type="evidence" value="ECO:0007669"/>
    <property type="project" value="TreeGrafter"/>
</dbReference>
<dbReference type="InterPro" id="IPR040241">
    <property type="entry name" value="TRP_Flc/Pkd2-like"/>
</dbReference>
<feature type="transmembrane region" description="Helical" evidence="2">
    <location>
        <begin position="784"/>
        <end position="803"/>
    </location>
</feature>
<dbReference type="Proteomes" id="UP000294530">
    <property type="component" value="Unassembled WGS sequence"/>
</dbReference>
<evidence type="ECO:0000313" key="5">
    <source>
        <dbReference type="EMBL" id="TDH66470.1"/>
    </source>
</evidence>
<feature type="chain" id="PRO_5037745251" description="TRP C-terminal domain-containing protein" evidence="3">
    <location>
        <begin position="20"/>
        <end position="948"/>
    </location>
</feature>
<protein>
    <recommendedName>
        <fullName evidence="4">TRP C-terminal domain-containing protein</fullName>
    </recommendedName>
</protein>
<dbReference type="GeneID" id="94349984"/>
<feature type="compositionally biased region" description="Low complexity" evidence="1">
    <location>
        <begin position="72"/>
        <end position="83"/>
    </location>
</feature>
<dbReference type="Pfam" id="PF06011">
    <property type="entry name" value="TRP"/>
    <property type="match status" value="1"/>
</dbReference>
<feature type="transmembrane region" description="Helical" evidence="2">
    <location>
        <begin position="589"/>
        <end position="618"/>
    </location>
</feature>
<name>A0A976FGT2_BRELC</name>
<feature type="compositionally biased region" description="Low complexity" evidence="1">
    <location>
        <begin position="135"/>
        <end position="154"/>
    </location>
</feature>
<evidence type="ECO:0000259" key="4">
    <source>
        <dbReference type="Pfam" id="PF06011"/>
    </source>
</evidence>
<feature type="domain" description="TRP C-terminal" evidence="4">
    <location>
        <begin position="572"/>
        <end position="845"/>
    </location>
</feature>
<feature type="signal peptide" evidence="3">
    <location>
        <begin position="1"/>
        <end position="19"/>
    </location>
</feature>
<comment type="caution">
    <text evidence="5">The sequence shown here is derived from an EMBL/GenBank/DDBJ whole genome shotgun (WGS) entry which is preliminary data.</text>
</comment>
<accession>A0A976FGT2</accession>
<reference evidence="5 6" key="1">
    <citation type="journal article" date="2021" name="Genome Biol.">
        <title>AFLAP: assembly-free linkage analysis pipeline using k-mers from genome sequencing data.</title>
        <authorList>
            <person name="Fletcher K."/>
            <person name="Zhang L."/>
            <person name="Gil J."/>
            <person name="Han R."/>
            <person name="Cavanaugh K."/>
            <person name="Michelmore R."/>
        </authorList>
    </citation>
    <scope>NUCLEOTIDE SEQUENCE [LARGE SCALE GENOMIC DNA]</scope>
    <source>
        <strain evidence="5 6">SF5</strain>
    </source>
</reference>
<feature type="region of interest" description="Disordered" evidence="1">
    <location>
        <begin position="63"/>
        <end position="97"/>
    </location>
</feature>
<keyword evidence="2" id="KW-1133">Transmembrane helix</keyword>
<feature type="transmembrane region" description="Helical" evidence="2">
    <location>
        <begin position="823"/>
        <end position="845"/>
    </location>
</feature>
<proteinExistence type="predicted"/>
<keyword evidence="2" id="KW-0812">Transmembrane</keyword>
<organism evidence="5 6">
    <name type="scientific">Bremia lactucae</name>
    <name type="common">Lettuce downy mildew</name>
    <dbReference type="NCBI Taxonomy" id="4779"/>
    <lineage>
        <taxon>Eukaryota</taxon>
        <taxon>Sar</taxon>
        <taxon>Stramenopiles</taxon>
        <taxon>Oomycota</taxon>
        <taxon>Peronosporomycetes</taxon>
        <taxon>Peronosporales</taxon>
        <taxon>Peronosporaceae</taxon>
        <taxon>Bremia</taxon>
    </lineage>
</organism>
<feature type="region of interest" description="Disordered" evidence="1">
    <location>
        <begin position="125"/>
        <end position="154"/>
    </location>
</feature>
<dbReference type="EMBL" id="SHOA02000017">
    <property type="protein sequence ID" value="TDH66470.1"/>
    <property type="molecule type" value="Genomic_DNA"/>
</dbReference>
<sequence>MRIVAVLLANGYIWATSVAQPTPTWLTDEKTVATPVSCVFRYVLPTGTNLPSAVIDQFPPALPITSEHETDTSSSTADGSDYSLEPASTESDTINLPTDANVPKVTIRNTSMATLNTTVLVPSTSAPHAPTSLLNASTPATSNTTTPKSASKPPVLATNATKVLDVFNTTTTPQKSLNTTSLEKDRRLQVTNVLPFTPENDSDASNDSSRDKPTTMDTIKASNATTPALIPTVTNSSSRNALSPSLIKSFVPINSSTESSSNGYIKDLESTATLATFQCDATFYNAWSRMGLQCGNVDLDVASAISASVCSIYSGTSTSTVIADMATCMSICRFPACKNGTWDYTAIDGLSSEIYAHLDFITLMTYAGPDAARAVTDAVPQPFSDLSFVSTSACNYESDASFSTCACAAAIGVQDPLASSPRVATAPSNTPLHYAVPTEKGLGDAHHWPDGKRKSSVDQVGIVSTTLGRSAATVSVVASSVLSVASGVVGSTSAGVASSVSAAASVGITLAAVDVCQFSIMLTQLNVDARPRFMENMGKQMAPAAFTFLPFGKISTIENTTTPRRRLTTEPMVQGMEKYALLIGVESGMLFYVAVAGIAVLVASLFGMYALAMAVCFWFVRDFTTFALKWLDKAIGGLVMLLILSEYVIGATATFQICFCIEEGRVDIRLVLAILTLGGLAFGTILYGVIVIQNNEDELRDLGTKTHFNKQFHVRYGPLYDEHRFEGRFFFAPKLLLALFCGMTTGMVWIQGLWQIIVLIALHVAFLLYLEMKQPYPTAFVQKTSSFVILIKISALGLSFFLLSSATRFTASIPDDLRQGVAFAIVGLQVLVLVCLMIRQVYIFYRTWQLKREGGESHEKRASIQTTNARDDSESFFAMDPHAEMRQLKETTPRGTLTNGQYETPLNGTTSFSSRAQLRNLQPHAIQRTHSAVGQHEGPSYRMNEVDL</sequence>
<keyword evidence="3" id="KW-0732">Signal</keyword>
<feature type="compositionally biased region" description="Polar residues" evidence="1">
    <location>
        <begin position="86"/>
        <end position="97"/>
    </location>
</feature>
<feature type="region of interest" description="Disordered" evidence="1">
    <location>
        <begin position="929"/>
        <end position="948"/>
    </location>
</feature>
<feature type="transmembrane region" description="Helical" evidence="2">
    <location>
        <begin position="670"/>
        <end position="692"/>
    </location>
</feature>
<feature type="transmembrane region" description="Helical" evidence="2">
    <location>
        <begin position="729"/>
        <end position="750"/>
    </location>
</feature>
<dbReference type="PANTHER" id="PTHR31145:SF6">
    <property type="entry name" value="INTEGRAL MEMBRANE PROTEIN (AFU_ORTHOLOGUE AFUA_7G01610)"/>
    <property type="match status" value="1"/>
</dbReference>
<evidence type="ECO:0000256" key="1">
    <source>
        <dbReference type="SAM" id="MobiDB-lite"/>
    </source>
</evidence>
<feature type="transmembrane region" description="Helical" evidence="2">
    <location>
        <begin position="756"/>
        <end position="772"/>
    </location>
</feature>
<evidence type="ECO:0000256" key="3">
    <source>
        <dbReference type="SAM" id="SignalP"/>
    </source>
</evidence>
<dbReference type="KEGG" id="blac:94349984"/>
<evidence type="ECO:0000256" key="2">
    <source>
        <dbReference type="SAM" id="Phobius"/>
    </source>
</evidence>
<evidence type="ECO:0000313" key="6">
    <source>
        <dbReference type="Proteomes" id="UP000294530"/>
    </source>
</evidence>
<dbReference type="OrthoDB" id="5312224at2759"/>
<dbReference type="RefSeq" id="XP_067815969.1">
    <property type="nucleotide sequence ID" value="XM_067964313.1"/>
</dbReference>
<keyword evidence="6" id="KW-1185">Reference proteome</keyword>
<dbReference type="AlphaFoldDB" id="A0A976FGT2"/>
<dbReference type="GO" id="GO:0016020">
    <property type="term" value="C:membrane"/>
    <property type="evidence" value="ECO:0007669"/>
    <property type="project" value="TreeGrafter"/>
</dbReference>
<feature type="transmembrane region" description="Helical" evidence="2">
    <location>
        <begin position="630"/>
        <end position="650"/>
    </location>
</feature>